<dbReference type="GO" id="GO:0003677">
    <property type="term" value="F:DNA binding"/>
    <property type="evidence" value="ECO:0007669"/>
    <property type="project" value="UniProtKB-KW"/>
</dbReference>
<feature type="domain" description="HTH marR-type" evidence="4">
    <location>
        <begin position="2"/>
        <end position="134"/>
    </location>
</feature>
<dbReference type="Pfam" id="PF01047">
    <property type="entry name" value="MarR"/>
    <property type="match status" value="1"/>
</dbReference>
<keyword evidence="6" id="KW-1185">Reference proteome</keyword>
<keyword evidence="1" id="KW-0805">Transcription regulation</keyword>
<dbReference type="RefSeq" id="WP_136886304.1">
    <property type="nucleotide sequence ID" value="NZ_SUNI01000011.1"/>
</dbReference>
<dbReference type="EMBL" id="SUNI01000011">
    <property type="protein sequence ID" value="TJZ91199.1"/>
    <property type="molecule type" value="Genomic_DNA"/>
</dbReference>
<sequence>MTDELSYLIARANRMVEDDLARRLQPGGLAIEQLRVLKALEQDGPSPMGALATRVVVEPATLTKIIDRMISEGLVFRRADPKDRRKVMVALAPKGIALGRDLRNISTAHDDHIAQALPQVELSRITRILLDLDLS</sequence>
<dbReference type="PANTHER" id="PTHR42756">
    <property type="entry name" value="TRANSCRIPTIONAL REGULATOR, MARR"/>
    <property type="match status" value="1"/>
</dbReference>
<organism evidence="5 6">
    <name type="scientific">Paracoccus gahaiensis</name>
    <dbReference type="NCBI Taxonomy" id="1706839"/>
    <lineage>
        <taxon>Bacteria</taxon>
        <taxon>Pseudomonadati</taxon>
        <taxon>Pseudomonadota</taxon>
        <taxon>Alphaproteobacteria</taxon>
        <taxon>Rhodobacterales</taxon>
        <taxon>Paracoccaceae</taxon>
        <taxon>Paracoccus</taxon>
    </lineage>
</organism>
<gene>
    <name evidence="5" type="ORF">FA743_11755</name>
</gene>
<accession>A0A4U0R823</accession>
<dbReference type="SUPFAM" id="SSF46785">
    <property type="entry name" value="Winged helix' DNA-binding domain"/>
    <property type="match status" value="1"/>
</dbReference>
<dbReference type="InterPro" id="IPR036388">
    <property type="entry name" value="WH-like_DNA-bd_sf"/>
</dbReference>
<evidence type="ECO:0000256" key="1">
    <source>
        <dbReference type="ARBA" id="ARBA00023015"/>
    </source>
</evidence>
<dbReference type="AlphaFoldDB" id="A0A4U0R823"/>
<evidence type="ECO:0000259" key="4">
    <source>
        <dbReference type="PROSITE" id="PS50995"/>
    </source>
</evidence>
<keyword evidence="3" id="KW-0804">Transcription</keyword>
<dbReference type="OrthoDB" id="582199at2"/>
<dbReference type="SMART" id="SM00347">
    <property type="entry name" value="HTH_MARR"/>
    <property type="match status" value="1"/>
</dbReference>
<evidence type="ECO:0000256" key="2">
    <source>
        <dbReference type="ARBA" id="ARBA00023125"/>
    </source>
</evidence>
<dbReference type="Proteomes" id="UP000309747">
    <property type="component" value="Unassembled WGS sequence"/>
</dbReference>
<comment type="caution">
    <text evidence="5">The sequence shown here is derived from an EMBL/GenBank/DDBJ whole genome shotgun (WGS) entry which is preliminary data.</text>
</comment>
<dbReference type="InterPro" id="IPR000835">
    <property type="entry name" value="HTH_MarR-typ"/>
</dbReference>
<dbReference type="PANTHER" id="PTHR42756:SF1">
    <property type="entry name" value="TRANSCRIPTIONAL REPRESSOR OF EMRAB OPERON"/>
    <property type="match status" value="1"/>
</dbReference>
<evidence type="ECO:0000256" key="3">
    <source>
        <dbReference type="ARBA" id="ARBA00023163"/>
    </source>
</evidence>
<evidence type="ECO:0000313" key="6">
    <source>
        <dbReference type="Proteomes" id="UP000309747"/>
    </source>
</evidence>
<proteinExistence type="predicted"/>
<protein>
    <submittedName>
        <fullName evidence="5">MarR family transcriptional regulator</fullName>
    </submittedName>
</protein>
<keyword evidence="2" id="KW-0238">DNA-binding</keyword>
<dbReference type="InterPro" id="IPR036390">
    <property type="entry name" value="WH_DNA-bd_sf"/>
</dbReference>
<dbReference type="PROSITE" id="PS50995">
    <property type="entry name" value="HTH_MARR_2"/>
    <property type="match status" value="1"/>
</dbReference>
<evidence type="ECO:0000313" key="5">
    <source>
        <dbReference type="EMBL" id="TJZ91199.1"/>
    </source>
</evidence>
<name>A0A4U0R823_9RHOB</name>
<dbReference type="GO" id="GO:0003700">
    <property type="term" value="F:DNA-binding transcription factor activity"/>
    <property type="evidence" value="ECO:0007669"/>
    <property type="project" value="InterPro"/>
</dbReference>
<reference evidence="5 6" key="1">
    <citation type="submission" date="2019-04" db="EMBL/GenBank/DDBJ databases">
        <authorList>
            <person name="Li J."/>
        </authorList>
    </citation>
    <scope>NUCLEOTIDE SEQUENCE [LARGE SCALE GENOMIC DNA]</scope>
    <source>
        <strain evidence="5 6">KCTC 42687</strain>
    </source>
</reference>
<dbReference type="Gene3D" id="1.10.10.10">
    <property type="entry name" value="Winged helix-like DNA-binding domain superfamily/Winged helix DNA-binding domain"/>
    <property type="match status" value="1"/>
</dbReference>